<protein>
    <submittedName>
        <fullName evidence="2">Uncharacterized protein</fullName>
    </submittedName>
</protein>
<gene>
    <name evidence="2" type="ORF">DWB77_00360</name>
</gene>
<feature type="transmembrane region" description="Helical" evidence="1">
    <location>
        <begin position="16"/>
        <end position="38"/>
    </location>
</feature>
<keyword evidence="1" id="KW-1133">Transmembrane helix</keyword>
<keyword evidence="1" id="KW-0472">Membrane</keyword>
<dbReference type="AlphaFoldDB" id="A0A387H7W9"/>
<dbReference type="OrthoDB" id="4320550at2"/>
<feature type="transmembrane region" description="Helical" evidence="1">
    <location>
        <begin position="44"/>
        <end position="64"/>
    </location>
</feature>
<keyword evidence="1" id="KW-0812">Transmembrane</keyword>
<organism evidence="2 3">
    <name type="scientific">Streptomyces hundungensis</name>
    <dbReference type="NCBI Taxonomy" id="1077946"/>
    <lineage>
        <taxon>Bacteria</taxon>
        <taxon>Bacillati</taxon>
        <taxon>Actinomycetota</taxon>
        <taxon>Actinomycetes</taxon>
        <taxon>Kitasatosporales</taxon>
        <taxon>Streptomycetaceae</taxon>
        <taxon>Streptomyces</taxon>
    </lineage>
</organism>
<keyword evidence="3" id="KW-1185">Reference proteome</keyword>
<dbReference type="EMBL" id="CP032698">
    <property type="protein sequence ID" value="AYG78253.1"/>
    <property type="molecule type" value="Genomic_DNA"/>
</dbReference>
<name>A0A387H7W9_9ACTN</name>
<reference evidence="2 3" key="1">
    <citation type="submission" date="2018-10" db="EMBL/GenBank/DDBJ databases">
        <title>Relationship between Morphology and Antimicrobial Activity in Streptomyces.</title>
        <authorList>
            <person name="Kang H.J."/>
            <person name="Kim S.B."/>
        </authorList>
    </citation>
    <scope>NUCLEOTIDE SEQUENCE [LARGE SCALE GENOMIC DNA]</scope>
    <source>
        <strain evidence="2 3">BH38</strain>
    </source>
</reference>
<evidence type="ECO:0000313" key="2">
    <source>
        <dbReference type="EMBL" id="AYG78253.1"/>
    </source>
</evidence>
<proteinExistence type="predicted"/>
<dbReference type="Proteomes" id="UP000271554">
    <property type="component" value="Chromosome"/>
</dbReference>
<evidence type="ECO:0000313" key="3">
    <source>
        <dbReference type="Proteomes" id="UP000271554"/>
    </source>
</evidence>
<sequence>MGRLEDFEDRTRGHPVANLVGAFLAIYVLGGVIMTLSGASATKAWVASLPVLLAVGSGIAAVRFRRRDKTDQ</sequence>
<dbReference type="KEGG" id="shun:DWB77_00360"/>
<evidence type="ECO:0000256" key="1">
    <source>
        <dbReference type="SAM" id="Phobius"/>
    </source>
</evidence>
<accession>A0A387H7W9</accession>